<dbReference type="GO" id="GO:0000978">
    <property type="term" value="F:RNA polymerase II cis-regulatory region sequence-specific DNA binding"/>
    <property type="evidence" value="ECO:0007669"/>
    <property type="project" value="TreeGrafter"/>
</dbReference>
<evidence type="ECO:0000256" key="5">
    <source>
        <dbReference type="ARBA" id="ARBA00022833"/>
    </source>
</evidence>
<dbReference type="Proteomes" id="UP000565441">
    <property type="component" value="Unassembled WGS sequence"/>
</dbReference>
<feature type="compositionally biased region" description="Low complexity" evidence="10">
    <location>
        <begin position="581"/>
        <end position="594"/>
    </location>
</feature>
<organism evidence="12 13">
    <name type="scientific">Tricholomella constricta</name>
    <dbReference type="NCBI Taxonomy" id="117010"/>
    <lineage>
        <taxon>Eukaryota</taxon>
        <taxon>Fungi</taxon>
        <taxon>Dikarya</taxon>
        <taxon>Basidiomycota</taxon>
        <taxon>Agaricomycotina</taxon>
        <taxon>Agaricomycetes</taxon>
        <taxon>Agaricomycetidae</taxon>
        <taxon>Agaricales</taxon>
        <taxon>Tricholomatineae</taxon>
        <taxon>Lyophyllaceae</taxon>
        <taxon>Tricholomella</taxon>
    </lineage>
</organism>
<evidence type="ECO:0000313" key="13">
    <source>
        <dbReference type="Proteomes" id="UP000565441"/>
    </source>
</evidence>
<keyword evidence="5" id="KW-0862">Zinc</keyword>
<dbReference type="GO" id="GO:0000981">
    <property type="term" value="F:DNA-binding transcription factor activity, RNA polymerase II-specific"/>
    <property type="evidence" value="ECO:0007669"/>
    <property type="project" value="UniProtKB-ARBA"/>
</dbReference>
<accession>A0A8H5HG99</accession>
<feature type="compositionally biased region" description="Low complexity" evidence="10">
    <location>
        <begin position="364"/>
        <end position="377"/>
    </location>
</feature>
<proteinExistence type="predicted"/>
<feature type="domain" description="C2H2-type" evidence="11">
    <location>
        <begin position="66"/>
        <end position="95"/>
    </location>
</feature>
<dbReference type="SMART" id="SM00355">
    <property type="entry name" value="ZnF_C2H2"/>
    <property type="match status" value="2"/>
</dbReference>
<evidence type="ECO:0000256" key="8">
    <source>
        <dbReference type="ARBA" id="ARBA00023242"/>
    </source>
</evidence>
<feature type="compositionally biased region" description="Low complexity" evidence="10">
    <location>
        <begin position="423"/>
        <end position="434"/>
    </location>
</feature>
<comment type="caution">
    <text evidence="12">The sequence shown here is derived from an EMBL/GenBank/DDBJ whole genome shotgun (WGS) entry which is preliminary data.</text>
</comment>
<evidence type="ECO:0000256" key="9">
    <source>
        <dbReference type="PROSITE-ProRule" id="PRU00042"/>
    </source>
</evidence>
<dbReference type="SUPFAM" id="SSF57667">
    <property type="entry name" value="beta-beta-alpha zinc fingers"/>
    <property type="match status" value="1"/>
</dbReference>
<keyword evidence="13" id="KW-1185">Reference proteome</keyword>
<evidence type="ECO:0000256" key="10">
    <source>
        <dbReference type="SAM" id="MobiDB-lite"/>
    </source>
</evidence>
<feature type="compositionally biased region" description="Basic and acidic residues" evidence="10">
    <location>
        <begin position="734"/>
        <end position="755"/>
    </location>
</feature>
<dbReference type="GO" id="GO:0005634">
    <property type="term" value="C:nucleus"/>
    <property type="evidence" value="ECO:0007669"/>
    <property type="project" value="UniProtKB-SubCell"/>
</dbReference>
<evidence type="ECO:0000313" key="12">
    <source>
        <dbReference type="EMBL" id="KAF5382667.1"/>
    </source>
</evidence>
<evidence type="ECO:0000259" key="11">
    <source>
        <dbReference type="PROSITE" id="PS50157"/>
    </source>
</evidence>
<evidence type="ECO:0000256" key="2">
    <source>
        <dbReference type="ARBA" id="ARBA00022723"/>
    </source>
</evidence>
<keyword evidence="3" id="KW-0677">Repeat</keyword>
<feature type="compositionally biased region" description="Polar residues" evidence="10">
    <location>
        <begin position="534"/>
        <end position="548"/>
    </location>
</feature>
<feature type="region of interest" description="Disordered" evidence="10">
    <location>
        <begin position="87"/>
        <end position="232"/>
    </location>
</feature>
<feature type="region of interest" description="Disordered" evidence="10">
    <location>
        <begin position="358"/>
        <end position="468"/>
    </location>
</feature>
<dbReference type="PROSITE" id="PS00028">
    <property type="entry name" value="ZINC_FINGER_C2H2_1"/>
    <property type="match status" value="2"/>
</dbReference>
<keyword evidence="2" id="KW-0479">Metal-binding</keyword>
<dbReference type="InterPro" id="IPR036236">
    <property type="entry name" value="Znf_C2H2_sf"/>
</dbReference>
<keyword evidence="8" id="KW-0539">Nucleus</keyword>
<feature type="region of interest" description="Disordered" evidence="10">
    <location>
        <begin position="718"/>
        <end position="772"/>
    </location>
</feature>
<dbReference type="GO" id="GO:0008270">
    <property type="term" value="F:zinc ion binding"/>
    <property type="evidence" value="ECO:0007669"/>
    <property type="project" value="UniProtKB-KW"/>
</dbReference>
<comment type="subcellular location">
    <subcellularLocation>
        <location evidence="1">Nucleus</location>
    </subcellularLocation>
</comment>
<reference evidence="12 13" key="1">
    <citation type="journal article" date="2020" name="ISME J.">
        <title>Uncovering the hidden diversity of litter-decomposition mechanisms in mushroom-forming fungi.</title>
        <authorList>
            <person name="Floudas D."/>
            <person name="Bentzer J."/>
            <person name="Ahren D."/>
            <person name="Johansson T."/>
            <person name="Persson P."/>
            <person name="Tunlid A."/>
        </authorList>
    </citation>
    <scope>NUCLEOTIDE SEQUENCE [LARGE SCALE GENOMIC DNA]</scope>
    <source>
        <strain evidence="12 13">CBS 661.87</strain>
    </source>
</reference>
<dbReference type="InterPro" id="IPR013087">
    <property type="entry name" value="Znf_C2H2_type"/>
</dbReference>
<gene>
    <name evidence="12" type="ORF">D9615_002722</name>
</gene>
<keyword evidence="4 9" id="KW-0863">Zinc-finger</keyword>
<keyword evidence="7" id="KW-0804">Transcription</keyword>
<keyword evidence="6" id="KW-0805">Transcription regulation</keyword>
<dbReference type="FunFam" id="3.30.160.60:FF:000125">
    <property type="entry name" value="Putative zinc finger protein 143"/>
    <property type="match status" value="1"/>
</dbReference>
<dbReference type="Pfam" id="PF00096">
    <property type="entry name" value="zf-C2H2"/>
    <property type="match status" value="2"/>
</dbReference>
<dbReference type="GO" id="GO:0000433">
    <property type="term" value="P:carbon catabolite repression of transcription from RNA polymerase II promoter by glucose"/>
    <property type="evidence" value="ECO:0007669"/>
    <property type="project" value="TreeGrafter"/>
</dbReference>
<evidence type="ECO:0000256" key="3">
    <source>
        <dbReference type="ARBA" id="ARBA00022737"/>
    </source>
</evidence>
<feature type="domain" description="C2H2-type" evidence="11">
    <location>
        <begin position="36"/>
        <end position="65"/>
    </location>
</feature>
<dbReference type="PROSITE" id="PS50157">
    <property type="entry name" value="ZINC_FINGER_C2H2_2"/>
    <property type="match status" value="2"/>
</dbReference>
<protein>
    <recommendedName>
        <fullName evidence="11">C2H2-type domain-containing protein</fullName>
    </recommendedName>
</protein>
<feature type="region of interest" description="Disordered" evidence="10">
    <location>
        <begin position="517"/>
        <end position="627"/>
    </location>
</feature>
<dbReference type="PANTHER" id="PTHR47428:SF1">
    <property type="entry name" value="REGULATORY PROTEIN MIG1-RELATED"/>
    <property type="match status" value="1"/>
</dbReference>
<dbReference type="PANTHER" id="PTHR47428">
    <property type="entry name" value="REGULATORY PROTEIN MIG1-RELATED"/>
    <property type="match status" value="1"/>
</dbReference>
<evidence type="ECO:0000256" key="6">
    <source>
        <dbReference type="ARBA" id="ARBA00023015"/>
    </source>
</evidence>
<feature type="compositionally biased region" description="Polar residues" evidence="10">
    <location>
        <begin position="221"/>
        <end position="232"/>
    </location>
</feature>
<dbReference type="OrthoDB" id="654211at2759"/>
<dbReference type="EMBL" id="JAACJP010000008">
    <property type="protein sequence ID" value="KAF5382667.1"/>
    <property type="molecule type" value="Genomic_DNA"/>
</dbReference>
<name>A0A8H5HG99_9AGAR</name>
<evidence type="ECO:0000256" key="4">
    <source>
        <dbReference type="ARBA" id="ARBA00022771"/>
    </source>
</evidence>
<dbReference type="FunFam" id="3.30.160.60:FF:000018">
    <property type="entry name" value="Krueppel-like factor 15"/>
    <property type="match status" value="1"/>
</dbReference>
<dbReference type="AlphaFoldDB" id="A0A8H5HG99"/>
<feature type="compositionally biased region" description="Polar residues" evidence="10">
    <location>
        <begin position="94"/>
        <end position="116"/>
    </location>
</feature>
<sequence>MSSARLTPVFQVPHLAMLDDNQPLRLPTDKVIARPYKCPYLLCGRAFSRLEHQTRHIRTHTGEKPFVCTFPSCEKRFSRSDELTRHSRIHGTHHTQNTEPTAHVSASRTPAASTSKRPPRKTTKNRTQSGSSIAMVHGDDDECPNGEEDIRYDGNDEKLRTDERSLRIKKKARSRANSDDEDESYARPTSIMTSDTPLSRRSHSSSTLSQHQLPQRYPQREQPNGFPTSSTSAFNTLSSVAMDELYALERQEALRRAEFEARHAEALRRAEFQARLGTGQGVPGQSFGRVSKSATTSPIMSVNRSLAGESGYFGVSNERGGFNGRGQDEELTGHEHDRDAEMAIKAKRRLSGPAFSMTATVHDGGSSSRLVTSRSSGHLVDTMSRSGVTHHVPTWSHPYHNSNLHHHRRRPSANGPHGHDESPSPISSDSESPPLHMKTRPYTAQPSYRQPQPHGPQHVHPPHPEYPSHIQPYAHMSQSPLLFSSGRAEFTFTPSTSPFLGPLRTLNIHSANVSRAPSPVLLPPPHMTLMTPVDETSSTTDGSPQHSHPSWGKQRRTDGGSGLTFPHYPGSGTSSPGVLFARSMGPASASSSRAPSPPHWPGSRPSTAHLHSASIEHPGAPPHHPHLAHSVRAAFGMTPINLSAPTPRSPLRGTTPLPTTVNTPSPIAQSHFMHMHTMSQPHSGVSTPMHFANHLPLSMPGSRSGSPPITLPPLKMLGLNTGLDGEPGVAGLKDAGDPMGKRDSSADAPPREKVELPGFSEFEAAARAQSRY</sequence>
<dbReference type="Gene3D" id="3.30.160.60">
    <property type="entry name" value="Classic Zinc Finger"/>
    <property type="match status" value="2"/>
</dbReference>
<evidence type="ECO:0000256" key="1">
    <source>
        <dbReference type="ARBA" id="ARBA00004123"/>
    </source>
</evidence>
<feature type="compositionally biased region" description="Basic and acidic residues" evidence="10">
    <location>
        <begin position="148"/>
        <end position="166"/>
    </location>
</feature>
<feature type="compositionally biased region" description="Low complexity" evidence="10">
    <location>
        <begin position="196"/>
        <end position="215"/>
    </location>
</feature>
<evidence type="ECO:0000256" key="7">
    <source>
        <dbReference type="ARBA" id="ARBA00023163"/>
    </source>
</evidence>
<dbReference type="GO" id="GO:0005737">
    <property type="term" value="C:cytoplasm"/>
    <property type="evidence" value="ECO:0007669"/>
    <property type="project" value="TreeGrafter"/>
</dbReference>
<dbReference type="InterPro" id="IPR051007">
    <property type="entry name" value="creA/MIG_C2H2-ZnF"/>
</dbReference>